<dbReference type="GO" id="GO:0006284">
    <property type="term" value="P:base-excision repair"/>
    <property type="evidence" value="ECO:0007669"/>
    <property type="project" value="TreeGrafter"/>
</dbReference>
<dbReference type="GO" id="GO:0006289">
    <property type="term" value="P:nucleotide-excision repair"/>
    <property type="evidence" value="ECO:0007669"/>
    <property type="project" value="TreeGrafter"/>
</dbReference>
<evidence type="ECO:0000256" key="3">
    <source>
        <dbReference type="ARBA" id="ARBA00023242"/>
    </source>
</evidence>
<name>A0AA39PFI0_9AGAR</name>
<dbReference type="GO" id="GO:0000724">
    <property type="term" value="P:double-strand break repair via homologous recombination"/>
    <property type="evidence" value="ECO:0007669"/>
    <property type="project" value="TreeGrafter"/>
</dbReference>
<dbReference type="Pfam" id="PF08661">
    <property type="entry name" value="Rep_fac-A_3"/>
    <property type="match status" value="1"/>
</dbReference>
<comment type="subcellular location">
    <subcellularLocation>
        <location evidence="1">Nucleus</location>
    </subcellularLocation>
</comment>
<dbReference type="PANTHER" id="PTHR15114:SF1">
    <property type="entry name" value="REPLICATION PROTEIN A 14 KDA SUBUNIT"/>
    <property type="match status" value="1"/>
</dbReference>
<evidence type="ECO:0000256" key="2">
    <source>
        <dbReference type="ARBA" id="ARBA00009761"/>
    </source>
</evidence>
<dbReference type="GO" id="GO:0005662">
    <property type="term" value="C:DNA replication factor A complex"/>
    <property type="evidence" value="ECO:0007669"/>
    <property type="project" value="TreeGrafter"/>
</dbReference>
<dbReference type="InterPro" id="IPR013970">
    <property type="entry name" value="Rfa2"/>
</dbReference>
<comment type="caution">
    <text evidence="4">The sequence shown here is derived from an EMBL/GenBank/DDBJ whole genome shotgun (WGS) entry which is preliminary data.</text>
</comment>
<evidence type="ECO:0000313" key="4">
    <source>
        <dbReference type="EMBL" id="KAK0483307.1"/>
    </source>
</evidence>
<organism evidence="4 5">
    <name type="scientific">Armillaria novae-zelandiae</name>
    <dbReference type="NCBI Taxonomy" id="153914"/>
    <lineage>
        <taxon>Eukaryota</taxon>
        <taxon>Fungi</taxon>
        <taxon>Dikarya</taxon>
        <taxon>Basidiomycota</taxon>
        <taxon>Agaricomycotina</taxon>
        <taxon>Agaricomycetes</taxon>
        <taxon>Agaricomycetidae</taxon>
        <taxon>Agaricales</taxon>
        <taxon>Marasmiineae</taxon>
        <taxon>Physalacriaceae</taxon>
        <taxon>Armillaria</taxon>
    </lineage>
</organism>
<dbReference type="GO" id="GO:0006298">
    <property type="term" value="P:mismatch repair"/>
    <property type="evidence" value="ECO:0007669"/>
    <property type="project" value="TreeGrafter"/>
</dbReference>
<dbReference type="EMBL" id="JAUEPR010000006">
    <property type="protein sequence ID" value="KAK0483307.1"/>
    <property type="molecule type" value="Genomic_DNA"/>
</dbReference>
<evidence type="ECO:0000313" key="5">
    <source>
        <dbReference type="Proteomes" id="UP001175227"/>
    </source>
</evidence>
<protein>
    <submittedName>
        <fullName evidence="4">Replication factor A protein 3</fullName>
    </submittedName>
</protein>
<dbReference type="SUPFAM" id="SSF50249">
    <property type="entry name" value="Nucleic acid-binding proteins"/>
    <property type="match status" value="1"/>
</dbReference>
<keyword evidence="5" id="KW-1185">Reference proteome</keyword>
<dbReference type="Proteomes" id="UP001175227">
    <property type="component" value="Unassembled WGS sequence"/>
</dbReference>
<dbReference type="GO" id="GO:0003684">
    <property type="term" value="F:damaged DNA binding"/>
    <property type="evidence" value="ECO:0007669"/>
    <property type="project" value="TreeGrafter"/>
</dbReference>
<dbReference type="AlphaFoldDB" id="A0AA39PFI0"/>
<dbReference type="Gene3D" id="2.40.50.140">
    <property type="entry name" value="Nucleic acid-binding proteins"/>
    <property type="match status" value="1"/>
</dbReference>
<dbReference type="GO" id="GO:0035861">
    <property type="term" value="C:site of double-strand break"/>
    <property type="evidence" value="ECO:0007669"/>
    <property type="project" value="TreeGrafter"/>
</dbReference>
<dbReference type="GO" id="GO:0003697">
    <property type="term" value="F:single-stranded DNA binding"/>
    <property type="evidence" value="ECO:0007669"/>
    <property type="project" value="TreeGrafter"/>
</dbReference>
<dbReference type="GO" id="GO:0006260">
    <property type="term" value="P:DNA replication"/>
    <property type="evidence" value="ECO:0007669"/>
    <property type="project" value="InterPro"/>
</dbReference>
<sequence length="112" mass="12274">MSTNPDISPRVNSAHMQRFIGKTVRLPCKIKSYSSDGGTATVTTSDDGEAVVHLIPNMDIATTFVEFIGTVVDAGTLKMMGVVPMGEDLDLSLVNRVVEVIHDKRFFERIFS</sequence>
<comment type="similarity">
    <text evidence="2">Belongs to the replication factor A protein 3 family.</text>
</comment>
<accession>A0AA39PFI0</accession>
<reference evidence="4" key="1">
    <citation type="submission" date="2023-06" db="EMBL/GenBank/DDBJ databases">
        <authorList>
            <consortium name="Lawrence Berkeley National Laboratory"/>
            <person name="Ahrendt S."/>
            <person name="Sahu N."/>
            <person name="Indic B."/>
            <person name="Wong-Bajracharya J."/>
            <person name="Merenyi Z."/>
            <person name="Ke H.-M."/>
            <person name="Monk M."/>
            <person name="Kocsube S."/>
            <person name="Drula E."/>
            <person name="Lipzen A."/>
            <person name="Balint B."/>
            <person name="Henrissat B."/>
            <person name="Andreopoulos B."/>
            <person name="Martin F.M."/>
            <person name="Harder C.B."/>
            <person name="Rigling D."/>
            <person name="Ford K.L."/>
            <person name="Foster G.D."/>
            <person name="Pangilinan J."/>
            <person name="Papanicolaou A."/>
            <person name="Barry K."/>
            <person name="LaButti K."/>
            <person name="Viragh M."/>
            <person name="Koriabine M."/>
            <person name="Yan M."/>
            <person name="Riley R."/>
            <person name="Champramary S."/>
            <person name="Plett K.L."/>
            <person name="Tsai I.J."/>
            <person name="Slot J."/>
            <person name="Sipos G."/>
            <person name="Plett J."/>
            <person name="Nagy L.G."/>
            <person name="Grigoriev I.V."/>
        </authorList>
    </citation>
    <scope>NUCLEOTIDE SEQUENCE</scope>
    <source>
        <strain evidence="4">ICMP 16352</strain>
    </source>
</reference>
<dbReference type="PANTHER" id="PTHR15114">
    <property type="entry name" value="REPLICATION PROTEIN A3"/>
    <property type="match status" value="1"/>
</dbReference>
<dbReference type="InterPro" id="IPR012340">
    <property type="entry name" value="NA-bd_OB-fold"/>
</dbReference>
<gene>
    <name evidence="4" type="ORF">IW261DRAFT_1561079</name>
</gene>
<evidence type="ECO:0000256" key="1">
    <source>
        <dbReference type="ARBA" id="ARBA00004123"/>
    </source>
</evidence>
<proteinExistence type="inferred from homology"/>
<keyword evidence="3" id="KW-0539">Nucleus</keyword>